<gene>
    <name evidence="2" type="ORF">A2617_03280</name>
</gene>
<evidence type="ECO:0000313" key="2">
    <source>
        <dbReference type="EMBL" id="OGE71213.1"/>
    </source>
</evidence>
<feature type="transmembrane region" description="Helical" evidence="1">
    <location>
        <begin position="54"/>
        <end position="73"/>
    </location>
</feature>
<evidence type="ECO:0000313" key="3">
    <source>
        <dbReference type="Proteomes" id="UP000177135"/>
    </source>
</evidence>
<reference evidence="2 3" key="1">
    <citation type="journal article" date="2016" name="Nat. Commun.">
        <title>Thousands of microbial genomes shed light on interconnected biogeochemical processes in an aquifer system.</title>
        <authorList>
            <person name="Anantharaman K."/>
            <person name="Brown C.T."/>
            <person name="Hug L.A."/>
            <person name="Sharon I."/>
            <person name="Castelle C.J."/>
            <person name="Probst A.J."/>
            <person name="Thomas B.C."/>
            <person name="Singh A."/>
            <person name="Wilkins M.J."/>
            <person name="Karaoz U."/>
            <person name="Brodie E.L."/>
            <person name="Williams K.H."/>
            <person name="Hubbard S.S."/>
            <person name="Banfield J.F."/>
        </authorList>
    </citation>
    <scope>NUCLEOTIDE SEQUENCE [LARGE SCALE GENOMIC DNA]</scope>
</reference>
<proteinExistence type="predicted"/>
<comment type="caution">
    <text evidence="2">The sequence shown here is derived from an EMBL/GenBank/DDBJ whole genome shotgun (WGS) entry which is preliminary data.</text>
</comment>
<protein>
    <recommendedName>
        <fullName evidence="4">GlsB/YeaQ/YmgE family stress response membrane protein</fullName>
    </recommendedName>
</protein>
<keyword evidence="1" id="KW-0812">Transmembrane</keyword>
<dbReference type="AlphaFoldDB" id="A0A1F5N0V0"/>
<accession>A0A1F5N0V0</accession>
<dbReference type="Proteomes" id="UP000177135">
    <property type="component" value="Unassembled WGS sequence"/>
</dbReference>
<evidence type="ECO:0008006" key="4">
    <source>
        <dbReference type="Google" id="ProtNLM"/>
    </source>
</evidence>
<feature type="transmembrane region" description="Helical" evidence="1">
    <location>
        <begin position="26"/>
        <end position="47"/>
    </location>
</feature>
<name>A0A1F5N0V0_9BACT</name>
<organism evidence="2 3">
    <name type="scientific">Candidatus Daviesbacteria bacterium RIFOXYD1_FULL_41_10</name>
    <dbReference type="NCBI Taxonomy" id="1797801"/>
    <lineage>
        <taxon>Bacteria</taxon>
        <taxon>Candidatus Daviesiibacteriota</taxon>
    </lineage>
</organism>
<sequence length="89" mass="9340">MIWVVLGLSIGLISTSYEEELPGGKFLGSLTLSVLAALLGGVLGDLTFKGDSSVAGFASTFLSILFGIAVFTLHKFAQKEETSIRLSNS</sequence>
<keyword evidence="1" id="KW-1133">Transmembrane helix</keyword>
<keyword evidence="1" id="KW-0472">Membrane</keyword>
<evidence type="ECO:0000256" key="1">
    <source>
        <dbReference type="SAM" id="Phobius"/>
    </source>
</evidence>
<dbReference type="EMBL" id="MFEC01000016">
    <property type="protein sequence ID" value="OGE71213.1"/>
    <property type="molecule type" value="Genomic_DNA"/>
</dbReference>